<sequence length="452" mass="50930">MWKVPVTAPEALPYIVDAARREGYLGLIVVLARTAEARTLHEELIRDWTSIHDVTGQRIAVLCPDPEFVLQEQEREGRYFAVDNPETYYWKRLTLDDARGLDHTVLTVPGRGARPRGKSSPFPPRRFKEQQAAWTEAVTRCAHHFGVPEARLPAVLVLCLRDDRDVLVRLRPETSIYRLCKGIASHPGHEPGDGDLMDERDALKGALKQLGTGQSRLAQVPVREPLRTTRALLADADVGAQFEGLRKHLGLIAPEQAEVWRRELDELAGSDTGHDAVLCWLTEMIRSVRAHPDKVAFLGLDKKARKAKQAVEQAVNPPLAWRHVPETPAEKAERERECARAQARLREVEQTLASRQGLAAACESAAKAELGDCEVDQLELEEYISLRRGHRTERIHVVTPIGPSSADHHDMGVRNHISGTVHGIALQAEHVDTLHIHPRRRWFPGLRWRRER</sequence>
<keyword evidence="2" id="KW-1185">Reference proteome</keyword>
<reference evidence="2" key="1">
    <citation type="submission" date="2016-10" db="EMBL/GenBank/DDBJ databases">
        <authorList>
            <person name="Varghese N."/>
            <person name="Submissions S."/>
        </authorList>
    </citation>
    <scope>NUCLEOTIDE SEQUENCE [LARGE SCALE GENOMIC DNA]</scope>
    <source>
        <strain evidence="2">CGMCC 4.3525</strain>
    </source>
</reference>
<dbReference type="OrthoDB" id="3591164at2"/>
<dbReference type="Proteomes" id="UP000199352">
    <property type="component" value="Unassembled WGS sequence"/>
</dbReference>
<evidence type="ECO:0000313" key="1">
    <source>
        <dbReference type="EMBL" id="SES14267.1"/>
    </source>
</evidence>
<evidence type="ECO:0000313" key="2">
    <source>
        <dbReference type="Proteomes" id="UP000199352"/>
    </source>
</evidence>
<accession>A0A1H9UYZ3</accession>
<gene>
    <name evidence="1" type="ORF">SAMN05216188_12315</name>
</gene>
<dbReference type="AlphaFoldDB" id="A0A1H9UYZ3"/>
<dbReference type="EMBL" id="FOFR01000023">
    <property type="protein sequence ID" value="SES14267.1"/>
    <property type="molecule type" value="Genomic_DNA"/>
</dbReference>
<name>A0A1H9UYZ3_9PSEU</name>
<organism evidence="1 2">
    <name type="scientific">Lentzea xinjiangensis</name>
    <dbReference type="NCBI Taxonomy" id="402600"/>
    <lineage>
        <taxon>Bacteria</taxon>
        <taxon>Bacillati</taxon>
        <taxon>Actinomycetota</taxon>
        <taxon>Actinomycetes</taxon>
        <taxon>Pseudonocardiales</taxon>
        <taxon>Pseudonocardiaceae</taxon>
        <taxon>Lentzea</taxon>
    </lineage>
</organism>
<dbReference type="RefSeq" id="WP_089959121.1">
    <property type="nucleotide sequence ID" value="NZ_FOFR01000023.1"/>
</dbReference>
<proteinExistence type="predicted"/>
<protein>
    <submittedName>
        <fullName evidence="1">Uncharacterized protein</fullName>
    </submittedName>
</protein>